<comment type="subcellular location">
    <subcellularLocation>
        <location evidence="1">Membrane</location>
        <topology evidence="1">Multi-pass membrane protein</topology>
    </subcellularLocation>
</comment>
<accession>A0AAV5R2F1</accession>
<evidence type="ECO:0000313" key="10">
    <source>
        <dbReference type="EMBL" id="GMM45614.1"/>
    </source>
</evidence>
<dbReference type="Pfam" id="PF01490">
    <property type="entry name" value="Aa_trans"/>
    <property type="match status" value="1"/>
</dbReference>
<dbReference type="GO" id="GO:0016020">
    <property type="term" value="C:membrane"/>
    <property type="evidence" value="ECO:0007669"/>
    <property type="project" value="UniProtKB-SubCell"/>
</dbReference>
<dbReference type="PANTHER" id="PTHR22950">
    <property type="entry name" value="AMINO ACID TRANSPORTER"/>
    <property type="match status" value="1"/>
</dbReference>
<comment type="similarity">
    <text evidence="2">Belongs to the amino acid/polyamine transporter 2 family.</text>
</comment>
<organism evidence="10 11">
    <name type="scientific">Pichia kluyveri</name>
    <name type="common">Yeast</name>
    <dbReference type="NCBI Taxonomy" id="36015"/>
    <lineage>
        <taxon>Eukaryota</taxon>
        <taxon>Fungi</taxon>
        <taxon>Dikarya</taxon>
        <taxon>Ascomycota</taxon>
        <taxon>Saccharomycotina</taxon>
        <taxon>Pichiomycetes</taxon>
        <taxon>Pichiales</taxon>
        <taxon>Pichiaceae</taxon>
        <taxon>Pichia</taxon>
    </lineage>
</organism>
<sequence>MSWKYNALPDTGDSLLPRYNDQIEDEISILDPMSIENENEQEDIPDINILGGTSNLKHAFFNMTNSIVGAGIVGIPMAFLNSGLLMGTILMIILTFMNDWTLRLIVVNTKLSGSKTYTGCISHTYGNFGKIVVLFSQGFFAVGGSIGFTIIIGDSIPHILRSVFSEQVKESALLSLLLSRNFIITFCICFICFPLSLIRDISLLARASGLALISMFMIISIVIFKAPFVDEIYKGSISNWEYIFNTNIFQGISVISFALVCHHNTTFIYDSIKVPTLDRFNKIIHYSCAISGFLCALLGICGFMNFGDKTKGNILNNFPNNDWLINIARFCFGLNMITTLPLEIYVIREVIKDLYTIFKRRKEPSFEAQNFTTFQHAFVTSILLLIPLGVSIMTCNLGAVLEIVGATSGSLLAYILPPLCYNKMTKGNKSKLQQAPYYACATFGFMVMILSTFQTISQSMNSSSGTNHCAE</sequence>
<evidence type="ECO:0000256" key="4">
    <source>
        <dbReference type="ARBA" id="ARBA00022692"/>
    </source>
</evidence>
<dbReference type="InterPro" id="IPR013057">
    <property type="entry name" value="AA_transpt_TM"/>
</dbReference>
<comment type="caution">
    <text evidence="10">The sequence shown here is derived from an EMBL/GenBank/DDBJ whole genome shotgun (WGS) entry which is preliminary data.</text>
</comment>
<feature type="transmembrane region" description="Helical" evidence="8">
    <location>
        <begin position="396"/>
        <end position="416"/>
    </location>
</feature>
<feature type="transmembrane region" description="Helical" evidence="8">
    <location>
        <begin position="437"/>
        <end position="456"/>
    </location>
</feature>
<evidence type="ECO:0000256" key="7">
    <source>
        <dbReference type="ARBA" id="ARBA00023136"/>
    </source>
</evidence>
<keyword evidence="6 8" id="KW-1133">Transmembrane helix</keyword>
<keyword evidence="11" id="KW-1185">Reference proteome</keyword>
<dbReference type="Proteomes" id="UP001378960">
    <property type="component" value="Unassembled WGS sequence"/>
</dbReference>
<gene>
    <name evidence="10" type="ORF">DAPK24_021890</name>
</gene>
<reference evidence="10 11" key="1">
    <citation type="journal article" date="2023" name="Elife">
        <title>Identification of key yeast species and microbe-microbe interactions impacting larval growth of Drosophila in the wild.</title>
        <authorList>
            <person name="Mure A."/>
            <person name="Sugiura Y."/>
            <person name="Maeda R."/>
            <person name="Honda K."/>
            <person name="Sakurai N."/>
            <person name="Takahashi Y."/>
            <person name="Watada M."/>
            <person name="Katoh T."/>
            <person name="Gotoh A."/>
            <person name="Gotoh Y."/>
            <person name="Taniguchi I."/>
            <person name="Nakamura K."/>
            <person name="Hayashi T."/>
            <person name="Katayama T."/>
            <person name="Uemura T."/>
            <person name="Hattori Y."/>
        </authorList>
    </citation>
    <scope>NUCLEOTIDE SEQUENCE [LARGE SCALE GENOMIC DNA]</scope>
    <source>
        <strain evidence="10 11">PK-24</strain>
    </source>
</reference>
<evidence type="ECO:0000256" key="6">
    <source>
        <dbReference type="ARBA" id="ARBA00022989"/>
    </source>
</evidence>
<keyword evidence="4 8" id="KW-0812">Transmembrane</keyword>
<evidence type="ECO:0000256" key="5">
    <source>
        <dbReference type="ARBA" id="ARBA00022970"/>
    </source>
</evidence>
<protein>
    <submittedName>
        <fullName evidence="10">Avt2 protein</fullName>
    </submittedName>
</protein>
<keyword evidence="5" id="KW-0029">Amino-acid transport</keyword>
<dbReference type="EMBL" id="BTGB01000002">
    <property type="protein sequence ID" value="GMM45614.1"/>
    <property type="molecule type" value="Genomic_DNA"/>
</dbReference>
<evidence type="ECO:0000256" key="3">
    <source>
        <dbReference type="ARBA" id="ARBA00022448"/>
    </source>
</evidence>
<keyword evidence="3" id="KW-0813">Transport</keyword>
<dbReference type="AlphaFoldDB" id="A0AAV5R2F1"/>
<proteinExistence type="inferred from homology"/>
<feature type="transmembrane region" description="Helical" evidence="8">
    <location>
        <begin position="131"/>
        <end position="152"/>
    </location>
</feature>
<evidence type="ECO:0000256" key="2">
    <source>
        <dbReference type="ARBA" id="ARBA00008066"/>
    </source>
</evidence>
<feature type="transmembrane region" description="Helical" evidence="8">
    <location>
        <begin position="327"/>
        <end position="347"/>
    </location>
</feature>
<feature type="transmembrane region" description="Helical" evidence="8">
    <location>
        <begin position="368"/>
        <end position="390"/>
    </location>
</feature>
<evidence type="ECO:0000313" key="11">
    <source>
        <dbReference type="Proteomes" id="UP001378960"/>
    </source>
</evidence>
<keyword evidence="7 8" id="KW-0472">Membrane</keyword>
<evidence type="ECO:0000259" key="9">
    <source>
        <dbReference type="Pfam" id="PF01490"/>
    </source>
</evidence>
<dbReference type="GO" id="GO:0015179">
    <property type="term" value="F:L-amino acid transmembrane transporter activity"/>
    <property type="evidence" value="ECO:0007669"/>
    <property type="project" value="TreeGrafter"/>
</dbReference>
<dbReference type="PANTHER" id="PTHR22950:SF458">
    <property type="entry name" value="SODIUM-COUPLED NEUTRAL AMINO ACID TRANSPORTER 11-RELATED"/>
    <property type="match status" value="1"/>
</dbReference>
<feature type="transmembrane region" description="Helical" evidence="8">
    <location>
        <begin position="172"/>
        <end position="198"/>
    </location>
</feature>
<feature type="transmembrane region" description="Helical" evidence="8">
    <location>
        <begin position="67"/>
        <end position="94"/>
    </location>
</feature>
<evidence type="ECO:0000256" key="8">
    <source>
        <dbReference type="SAM" id="Phobius"/>
    </source>
</evidence>
<feature type="domain" description="Amino acid transporter transmembrane" evidence="9">
    <location>
        <begin position="53"/>
        <end position="456"/>
    </location>
</feature>
<dbReference type="GO" id="GO:0005783">
    <property type="term" value="C:endoplasmic reticulum"/>
    <property type="evidence" value="ECO:0007669"/>
    <property type="project" value="TreeGrafter"/>
</dbReference>
<feature type="transmembrane region" description="Helical" evidence="8">
    <location>
        <begin position="210"/>
        <end position="228"/>
    </location>
</feature>
<name>A0AAV5R2F1_PICKL</name>
<feature type="transmembrane region" description="Helical" evidence="8">
    <location>
        <begin position="248"/>
        <end position="272"/>
    </location>
</feature>
<evidence type="ECO:0000256" key="1">
    <source>
        <dbReference type="ARBA" id="ARBA00004141"/>
    </source>
</evidence>
<feature type="transmembrane region" description="Helical" evidence="8">
    <location>
        <begin position="284"/>
        <end position="307"/>
    </location>
</feature>